<dbReference type="InterPro" id="IPR037069">
    <property type="entry name" value="AcylCoA_DH/ox_N_sf"/>
</dbReference>
<dbReference type="EMBL" id="JBHSAX010000017">
    <property type="protein sequence ID" value="MFC3964252.1"/>
    <property type="molecule type" value="Genomic_DNA"/>
</dbReference>
<comment type="caution">
    <text evidence="11">The sequence shown here is derived from an EMBL/GenBank/DDBJ whole genome shotgun (WGS) entry which is preliminary data.</text>
</comment>
<protein>
    <submittedName>
        <fullName evidence="11">Acyl-CoA dehydrogenase family protein</fullName>
    </submittedName>
</protein>
<evidence type="ECO:0000256" key="7">
    <source>
        <dbReference type="SAM" id="MobiDB-lite"/>
    </source>
</evidence>
<proteinExistence type="inferred from homology"/>
<dbReference type="Pfam" id="PF02771">
    <property type="entry name" value="Acyl-CoA_dh_N"/>
    <property type="match status" value="1"/>
</dbReference>
<sequence length="400" mass="43262">MGAIQTSESGTAGSGGADSGDAAFAREVREWLADNLAGEFSGLRGLGGPGREHEAFDERLAWDRHLAAAGWTCLGWPEQYGGRDASVRRQVIFHEEYAKANAPARVSHVGEELLGPTLLAFGTEEQKQRFLPGVRNVTELWCQGYSEPGAGSDLAAVSTAAQLDGDEWSITGQKIWTSLAHVADWCFVVARTEKGSSRHKGLSYLLVPMDQPGIEVRPIIQLTGSSEFNEVFFDDARTAADLVVGEPGQGWRVAMGTLAVERGISTLGQQIRFERELASIEELAQRSGADGDPAIAARIDDAWVGLRVLRAHALRTMGESGDEGGQASVGKLLWANWHRSLGELAMAVRGPAGLLAADDLDEWQRLYLFTRADTIYGGSNEVQRNIIAERVLGLPREARP</sequence>
<feature type="domain" description="Acyl-CoA dehydrogenase/oxidase C-terminal" evidence="8">
    <location>
        <begin position="248"/>
        <end position="392"/>
    </location>
</feature>
<dbReference type="RefSeq" id="WP_378614024.1">
    <property type="nucleotide sequence ID" value="NZ_JBHSAX010000017.1"/>
</dbReference>
<dbReference type="Pfam" id="PF00441">
    <property type="entry name" value="Acyl-CoA_dh_1"/>
    <property type="match status" value="1"/>
</dbReference>
<evidence type="ECO:0000256" key="5">
    <source>
        <dbReference type="ARBA" id="ARBA00023002"/>
    </source>
</evidence>
<evidence type="ECO:0000259" key="8">
    <source>
        <dbReference type="Pfam" id="PF00441"/>
    </source>
</evidence>
<keyword evidence="4 6" id="KW-0274">FAD</keyword>
<keyword evidence="3 6" id="KW-0285">Flavoprotein</keyword>
<name>A0ABV8DY26_9NOCA</name>
<evidence type="ECO:0000256" key="4">
    <source>
        <dbReference type="ARBA" id="ARBA00022827"/>
    </source>
</evidence>
<feature type="domain" description="Acyl-CoA oxidase/dehydrogenase middle" evidence="9">
    <location>
        <begin position="142"/>
        <end position="235"/>
    </location>
</feature>
<dbReference type="PANTHER" id="PTHR43292">
    <property type="entry name" value="ACYL-COA DEHYDROGENASE"/>
    <property type="match status" value="1"/>
</dbReference>
<feature type="domain" description="Acyl-CoA dehydrogenase/oxidase N-terminal" evidence="10">
    <location>
        <begin position="24"/>
        <end position="134"/>
    </location>
</feature>
<dbReference type="InterPro" id="IPR009075">
    <property type="entry name" value="AcylCo_DH/oxidase_C"/>
</dbReference>
<evidence type="ECO:0000313" key="11">
    <source>
        <dbReference type="EMBL" id="MFC3964252.1"/>
    </source>
</evidence>
<dbReference type="Proteomes" id="UP001595696">
    <property type="component" value="Unassembled WGS sequence"/>
</dbReference>
<feature type="region of interest" description="Disordered" evidence="7">
    <location>
        <begin position="1"/>
        <end position="20"/>
    </location>
</feature>
<evidence type="ECO:0000256" key="6">
    <source>
        <dbReference type="RuleBase" id="RU362125"/>
    </source>
</evidence>
<dbReference type="InterPro" id="IPR006091">
    <property type="entry name" value="Acyl-CoA_Oxase/DH_mid-dom"/>
</dbReference>
<accession>A0ABV8DY26</accession>
<evidence type="ECO:0000256" key="3">
    <source>
        <dbReference type="ARBA" id="ARBA00022630"/>
    </source>
</evidence>
<keyword evidence="12" id="KW-1185">Reference proteome</keyword>
<dbReference type="SUPFAM" id="SSF47203">
    <property type="entry name" value="Acyl-CoA dehydrogenase C-terminal domain-like"/>
    <property type="match status" value="1"/>
</dbReference>
<dbReference type="Gene3D" id="1.10.540.10">
    <property type="entry name" value="Acyl-CoA dehydrogenase/oxidase, N-terminal domain"/>
    <property type="match status" value="1"/>
</dbReference>
<dbReference type="Gene3D" id="2.40.110.10">
    <property type="entry name" value="Butyryl-CoA Dehydrogenase, subunit A, domain 2"/>
    <property type="match status" value="1"/>
</dbReference>
<dbReference type="InterPro" id="IPR046373">
    <property type="entry name" value="Acyl-CoA_Oxase/DH_mid-dom_sf"/>
</dbReference>
<dbReference type="InterPro" id="IPR013786">
    <property type="entry name" value="AcylCoA_DH/ox_N"/>
</dbReference>
<organism evidence="11 12">
    <name type="scientific">Nocardia jiangsuensis</name>
    <dbReference type="NCBI Taxonomy" id="1691563"/>
    <lineage>
        <taxon>Bacteria</taxon>
        <taxon>Bacillati</taxon>
        <taxon>Actinomycetota</taxon>
        <taxon>Actinomycetes</taxon>
        <taxon>Mycobacteriales</taxon>
        <taxon>Nocardiaceae</taxon>
        <taxon>Nocardia</taxon>
    </lineage>
</organism>
<dbReference type="Pfam" id="PF02770">
    <property type="entry name" value="Acyl-CoA_dh_M"/>
    <property type="match status" value="1"/>
</dbReference>
<dbReference type="InterPro" id="IPR036250">
    <property type="entry name" value="AcylCo_DH-like_C"/>
</dbReference>
<dbReference type="InterPro" id="IPR009100">
    <property type="entry name" value="AcylCoA_DH/oxidase_NM_dom_sf"/>
</dbReference>
<reference evidence="12" key="1">
    <citation type="journal article" date="2019" name="Int. J. Syst. Evol. Microbiol.">
        <title>The Global Catalogue of Microorganisms (GCM) 10K type strain sequencing project: providing services to taxonomists for standard genome sequencing and annotation.</title>
        <authorList>
            <consortium name="The Broad Institute Genomics Platform"/>
            <consortium name="The Broad Institute Genome Sequencing Center for Infectious Disease"/>
            <person name="Wu L."/>
            <person name="Ma J."/>
        </authorList>
    </citation>
    <scope>NUCLEOTIDE SEQUENCE [LARGE SCALE GENOMIC DNA]</scope>
    <source>
        <strain evidence="12">CGMCC 4.7330</strain>
    </source>
</reference>
<dbReference type="PANTHER" id="PTHR43292:SF3">
    <property type="entry name" value="ACYL-COA DEHYDROGENASE FADE29"/>
    <property type="match status" value="1"/>
</dbReference>
<keyword evidence="5 6" id="KW-0560">Oxidoreductase</keyword>
<evidence type="ECO:0000259" key="10">
    <source>
        <dbReference type="Pfam" id="PF02771"/>
    </source>
</evidence>
<dbReference type="InterPro" id="IPR052161">
    <property type="entry name" value="Mycobact_Acyl-CoA_DH"/>
</dbReference>
<evidence type="ECO:0000256" key="2">
    <source>
        <dbReference type="ARBA" id="ARBA00009347"/>
    </source>
</evidence>
<feature type="compositionally biased region" description="Low complexity" evidence="7">
    <location>
        <begin position="1"/>
        <end position="11"/>
    </location>
</feature>
<evidence type="ECO:0000256" key="1">
    <source>
        <dbReference type="ARBA" id="ARBA00001974"/>
    </source>
</evidence>
<evidence type="ECO:0000259" key="9">
    <source>
        <dbReference type="Pfam" id="PF02770"/>
    </source>
</evidence>
<dbReference type="SUPFAM" id="SSF56645">
    <property type="entry name" value="Acyl-CoA dehydrogenase NM domain-like"/>
    <property type="match status" value="1"/>
</dbReference>
<comment type="similarity">
    <text evidence="2 6">Belongs to the acyl-CoA dehydrogenase family.</text>
</comment>
<comment type="cofactor">
    <cofactor evidence="1 6">
        <name>FAD</name>
        <dbReference type="ChEBI" id="CHEBI:57692"/>
    </cofactor>
</comment>
<evidence type="ECO:0000313" key="12">
    <source>
        <dbReference type="Proteomes" id="UP001595696"/>
    </source>
</evidence>
<gene>
    <name evidence="11" type="ORF">ACFO0B_19885</name>
</gene>
<dbReference type="Gene3D" id="1.20.140.10">
    <property type="entry name" value="Butyryl-CoA Dehydrogenase, subunit A, domain 3"/>
    <property type="match status" value="1"/>
</dbReference>